<evidence type="ECO:0000313" key="2">
    <source>
        <dbReference type="EMBL" id="KAJ1111470.1"/>
    </source>
</evidence>
<sequence length="159" mass="16272">MSRPSALPHPTWEPQLPESSAAVRGCHAKDPEASEPPIDIPQVSVAGETMLHFSPVGQKGPVGQRAGLRASEAGRSQSQPRLEGLQQAMWGWGSVTYEAVGVGGQSPARLSGLGPVTCEAVGAGASHLRGCRGWGQSPARLSGLGPVTREAVGAGASHL</sequence>
<name>A0AAV7NF90_PLEWA</name>
<feature type="region of interest" description="Disordered" evidence="1">
    <location>
        <begin position="1"/>
        <end position="39"/>
    </location>
</feature>
<accession>A0AAV7NF90</accession>
<evidence type="ECO:0000313" key="3">
    <source>
        <dbReference type="Proteomes" id="UP001066276"/>
    </source>
</evidence>
<evidence type="ECO:0000256" key="1">
    <source>
        <dbReference type="SAM" id="MobiDB-lite"/>
    </source>
</evidence>
<dbReference type="Proteomes" id="UP001066276">
    <property type="component" value="Chromosome 9"/>
</dbReference>
<feature type="region of interest" description="Disordered" evidence="1">
    <location>
        <begin position="54"/>
        <end position="82"/>
    </location>
</feature>
<gene>
    <name evidence="2" type="ORF">NDU88_008794</name>
</gene>
<comment type="caution">
    <text evidence="2">The sequence shown here is derived from an EMBL/GenBank/DDBJ whole genome shotgun (WGS) entry which is preliminary data.</text>
</comment>
<dbReference type="AlphaFoldDB" id="A0AAV7NF90"/>
<organism evidence="2 3">
    <name type="scientific">Pleurodeles waltl</name>
    <name type="common">Iberian ribbed newt</name>
    <dbReference type="NCBI Taxonomy" id="8319"/>
    <lineage>
        <taxon>Eukaryota</taxon>
        <taxon>Metazoa</taxon>
        <taxon>Chordata</taxon>
        <taxon>Craniata</taxon>
        <taxon>Vertebrata</taxon>
        <taxon>Euteleostomi</taxon>
        <taxon>Amphibia</taxon>
        <taxon>Batrachia</taxon>
        <taxon>Caudata</taxon>
        <taxon>Salamandroidea</taxon>
        <taxon>Salamandridae</taxon>
        <taxon>Pleurodelinae</taxon>
        <taxon>Pleurodeles</taxon>
    </lineage>
</organism>
<dbReference type="EMBL" id="JANPWB010000013">
    <property type="protein sequence ID" value="KAJ1111470.1"/>
    <property type="molecule type" value="Genomic_DNA"/>
</dbReference>
<protein>
    <submittedName>
        <fullName evidence="2">Uncharacterized protein</fullName>
    </submittedName>
</protein>
<reference evidence="2" key="1">
    <citation type="journal article" date="2022" name="bioRxiv">
        <title>Sequencing and chromosome-scale assembly of the giantPleurodeles waltlgenome.</title>
        <authorList>
            <person name="Brown T."/>
            <person name="Elewa A."/>
            <person name="Iarovenko S."/>
            <person name="Subramanian E."/>
            <person name="Araus A.J."/>
            <person name="Petzold A."/>
            <person name="Susuki M."/>
            <person name="Suzuki K.-i.T."/>
            <person name="Hayashi T."/>
            <person name="Toyoda A."/>
            <person name="Oliveira C."/>
            <person name="Osipova E."/>
            <person name="Leigh N.D."/>
            <person name="Simon A."/>
            <person name="Yun M.H."/>
        </authorList>
    </citation>
    <scope>NUCLEOTIDE SEQUENCE</scope>
    <source>
        <strain evidence="2">20211129_DDA</strain>
        <tissue evidence="2">Liver</tissue>
    </source>
</reference>
<keyword evidence="3" id="KW-1185">Reference proteome</keyword>
<proteinExistence type="predicted"/>